<dbReference type="GO" id="GO:0006355">
    <property type="term" value="P:regulation of DNA-templated transcription"/>
    <property type="evidence" value="ECO:0007669"/>
    <property type="project" value="InterPro"/>
</dbReference>
<sequence length="343" mass="36303">MLPPYFLFNVDIYNYHPRELLAAYPSATAADGSSALYFVNLVRPKTATDSRKKRAVPGGTWKSERSPLPLVSEAIQGARQTFSFTVLGAKGEEIRQGYIMQELTLAGDEGKLDGGADMAVSKIYPSPRGDKAKRKAKPVRVSSRKKRKALEASAAASFSSAPALGLGISSPAPPLRLGASTSLAPPLGEGAASTSSAPHLGQGAASTSSASHLGQGAASTSSASHLGQGAASISSASHLGQAAAPSHARRLLILELDGFSPVGQDFLPQNILRASEVIGRRRVPVDCDDVVLLQKKKKLPAGQDCSCFSLPCFVRVCYRVIRWLLFVEYLNCSVPFSLIHNFP</sequence>
<protein>
    <recommendedName>
        <fullName evidence="6">NAC domain-containing protein</fullName>
    </recommendedName>
</protein>
<evidence type="ECO:0000256" key="5">
    <source>
        <dbReference type="SAM" id="MobiDB-lite"/>
    </source>
</evidence>
<feature type="region of interest" description="Disordered" evidence="5">
    <location>
        <begin position="119"/>
        <end position="147"/>
    </location>
</feature>
<evidence type="ECO:0000256" key="3">
    <source>
        <dbReference type="ARBA" id="ARBA00023163"/>
    </source>
</evidence>
<keyword evidence="1" id="KW-0805">Transcription regulation</keyword>
<dbReference type="Pfam" id="PF02365">
    <property type="entry name" value="NAM"/>
    <property type="match status" value="1"/>
</dbReference>
<organism evidence="7 8">
    <name type="scientific">Aegilops tauschii subsp. strangulata</name>
    <name type="common">Goatgrass</name>
    <dbReference type="NCBI Taxonomy" id="200361"/>
    <lineage>
        <taxon>Eukaryota</taxon>
        <taxon>Viridiplantae</taxon>
        <taxon>Streptophyta</taxon>
        <taxon>Embryophyta</taxon>
        <taxon>Tracheophyta</taxon>
        <taxon>Spermatophyta</taxon>
        <taxon>Magnoliopsida</taxon>
        <taxon>Liliopsida</taxon>
        <taxon>Poales</taxon>
        <taxon>Poaceae</taxon>
        <taxon>BOP clade</taxon>
        <taxon>Pooideae</taxon>
        <taxon>Triticodae</taxon>
        <taxon>Triticeae</taxon>
        <taxon>Triticinae</taxon>
        <taxon>Aegilops</taxon>
    </lineage>
</organism>
<reference evidence="8" key="1">
    <citation type="journal article" date="2014" name="Science">
        <title>Ancient hybridizations among the ancestral genomes of bread wheat.</title>
        <authorList>
            <consortium name="International Wheat Genome Sequencing Consortium,"/>
            <person name="Marcussen T."/>
            <person name="Sandve S.R."/>
            <person name="Heier L."/>
            <person name="Spannagl M."/>
            <person name="Pfeifer M."/>
            <person name="Jakobsen K.S."/>
            <person name="Wulff B.B."/>
            <person name="Steuernagel B."/>
            <person name="Mayer K.F."/>
            <person name="Olsen O.A."/>
        </authorList>
    </citation>
    <scope>NUCLEOTIDE SEQUENCE [LARGE SCALE GENOMIC DNA]</scope>
    <source>
        <strain evidence="8">cv. AL8/78</strain>
    </source>
</reference>
<feature type="compositionally biased region" description="Polar residues" evidence="5">
    <location>
        <begin position="204"/>
        <end position="223"/>
    </location>
</feature>
<reference evidence="8" key="2">
    <citation type="journal article" date="2017" name="Nat. Plants">
        <title>The Aegilops tauschii genome reveals multiple impacts of transposons.</title>
        <authorList>
            <person name="Zhao G."/>
            <person name="Zou C."/>
            <person name="Li K."/>
            <person name="Wang K."/>
            <person name="Li T."/>
            <person name="Gao L."/>
            <person name="Zhang X."/>
            <person name="Wang H."/>
            <person name="Yang Z."/>
            <person name="Liu X."/>
            <person name="Jiang W."/>
            <person name="Mao L."/>
            <person name="Kong X."/>
            <person name="Jiao Y."/>
            <person name="Jia J."/>
        </authorList>
    </citation>
    <scope>NUCLEOTIDE SEQUENCE [LARGE SCALE GENOMIC DNA]</scope>
    <source>
        <strain evidence="8">cv. AL8/78</strain>
    </source>
</reference>
<keyword evidence="4" id="KW-0539">Nucleus</keyword>
<feature type="region of interest" description="Disordered" evidence="5">
    <location>
        <begin position="177"/>
        <end position="223"/>
    </location>
</feature>
<accession>A0A453TCG2</accession>
<name>A0A453TCG2_AEGTS</name>
<reference evidence="7" key="4">
    <citation type="submission" date="2019-03" db="UniProtKB">
        <authorList>
            <consortium name="EnsemblPlants"/>
        </authorList>
    </citation>
    <scope>IDENTIFICATION</scope>
</reference>
<feature type="domain" description="NAC" evidence="6">
    <location>
        <begin position="1"/>
        <end position="126"/>
    </location>
</feature>
<reference evidence="7" key="5">
    <citation type="journal article" date="2021" name="G3 (Bethesda)">
        <title>Aegilops tauschii genome assembly Aet v5.0 features greater sequence contiguity and improved annotation.</title>
        <authorList>
            <person name="Wang L."/>
            <person name="Zhu T."/>
            <person name="Rodriguez J.C."/>
            <person name="Deal K.R."/>
            <person name="Dubcovsky J."/>
            <person name="McGuire P.E."/>
            <person name="Lux T."/>
            <person name="Spannagl M."/>
            <person name="Mayer K.F.X."/>
            <person name="Baldrich P."/>
            <person name="Meyers B.C."/>
            <person name="Huo N."/>
            <person name="Gu Y.Q."/>
            <person name="Zhou H."/>
            <person name="Devos K.M."/>
            <person name="Bennetzen J.L."/>
            <person name="Unver T."/>
            <person name="Budak H."/>
            <person name="Gulick P.J."/>
            <person name="Galiba G."/>
            <person name="Kalapos B."/>
            <person name="Nelson D.R."/>
            <person name="Li P."/>
            <person name="You F.M."/>
            <person name="Luo M.C."/>
            <person name="Dvorak J."/>
        </authorList>
    </citation>
    <scope>NUCLEOTIDE SEQUENCE [LARGE SCALE GENOMIC DNA]</scope>
    <source>
        <strain evidence="7">cv. AL8/78</strain>
    </source>
</reference>
<evidence type="ECO:0000256" key="2">
    <source>
        <dbReference type="ARBA" id="ARBA00023125"/>
    </source>
</evidence>
<dbReference type="Gene3D" id="2.170.150.80">
    <property type="entry name" value="NAC domain"/>
    <property type="match status" value="1"/>
</dbReference>
<keyword evidence="2" id="KW-0238">DNA-binding</keyword>
<dbReference type="GO" id="GO:0003677">
    <property type="term" value="F:DNA binding"/>
    <property type="evidence" value="ECO:0007669"/>
    <property type="project" value="UniProtKB-KW"/>
</dbReference>
<keyword evidence="3" id="KW-0804">Transcription</keyword>
<dbReference type="InterPro" id="IPR003441">
    <property type="entry name" value="NAC-dom"/>
</dbReference>
<evidence type="ECO:0000256" key="4">
    <source>
        <dbReference type="ARBA" id="ARBA00023242"/>
    </source>
</evidence>
<dbReference type="InterPro" id="IPR036093">
    <property type="entry name" value="NAC_dom_sf"/>
</dbReference>
<evidence type="ECO:0000313" key="8">
    <source>
        <dbReference type="Proteomes" id="UP000015105"/>
    </source>
</evidence>
<feature type="compositionally biased region" description="Basic residues" evidence="5">
    <location>
        <begin position="131"/>
        <end position="147"/>
    </location>
</feature>
<proteinExistence type="predicted"/>
<evidence type="ECO:0000256" key="1">
    <source>
        <dbReference type="ARBA" id="ARBA00023015"/>
    </source>
</evidence>
<dbReference type="Gramene" id="AET7Gv21341100.4">
    <property type="protein sequence ID" value="AET7Gv21341100.4"/>
    <property type="gene ID" value="AET7Gv21341100"/>
</dbReference>
<dbReference type="SUPFAM" id="SSF101941">
    <property type="entry name" value="NAC domain"/>
    <property type="match status" value="1"/>
</dbReference>
<dbReference type="Proteomes" id="UP000015105">
    <property type="component" value="Chromosome 7D"/>
</dbReference>
<keyword evidence="8" id="KW-1185">Reference proteome</keyword>
<dbReference type="STRING" id="200361.A0A453TCG2"/>
<dbReference type="PROSITE" id="PS51005">
    <property type="entry name" value="NAC"/>
    <property type="match status" value="1"/>
</dbReference>
<dbReference type="AlphaFoldDB" id="A0A453TCG2"/>
<reference evidence="7" key="3">
    <citation type="journal article" date="2017" name="Nature">
        <title>Genome sequence of the progenitor of the wheat D genome Aegilops tauschii.</title>
        <authorList>
            <person name="Luo M.C."/>
            <person name="Gu Y.Q."/>
            <person name="Puiu D."/>
            <person name="Wang H."/>
            <person name="Twardziok S.O."/>
            <person name="Deal K.R."/>
            <person name="Huo N."/>
            <person name="Zhu T."/>
            <person name="Wang L."/>
            <person name="Wang Y."/>
            <person name="McGuire P.E."/>
            <person name="Liu S."/>
            <person name="Long H."/>
            <person name="Ramasamy R.K."/>
            <person name="Rodriguez J.C."/>
            <person name="Van S.L."/>
            <person name="Yuan L."/>
            <person name="Wang Z."/>
            <person name="Xia Z."/>
            <person name="Xiao L."/>
            <person name="Anderson O.D."/>
            <person name="Ouyang S."/>
            <person name="Liang Y."/>
            <person name="Zimin A.V."/>
            <person name="Pertea G."/>
            <person name="Qi P."/>
            <person name="Bennetzen J.L."/>
            <person name="Dai X."/>
            <person name="Dawson M.W."/>
            <person name="Muller H.G."/>
            <person name="Kugler K."/>
            <person name="Rivarola-Duarte L."/>
            <person name="Spannagl M."/>
            <person name="Mayer K.F.X."/>
            <person name="Lu F.H."/>
            <person name="Bevan M.W."/>
            <person name="Leroy P."/>
            <person name="Li P."/>
            <person name="You F.M."/>
            <person name="Sun Q."/>
            <person name="Liu Z."/>
            <person name="Lyons E."/>
            <person name="Wicker T."/>
            <person name="Salzberg S.L."/>
            <person name="Devos K.M."/>
            <person name="Dvorak J."/>
        </authorList>
    </citation>
    <scope>NUCLEOTIDE SEQUENCE [LARGE SCALE GENOMIC DNA]</scope>
    <source>
        <strain evidence="7">cv. AL8/78</strain>
    </source>
</reference>
<evidence type="ECO:0000313" key="7">
    <source>
        <dbReference type="EnsemblPlants" id="AET7Gv21341100.4"/>
    </source>
</evidence>
<evidence type="ECO:0000259" key="6">
    <source>
        <dbReference type="PROSITE" id="PS51005"/>
    </source>
</evidence>
<dbReference type="EnsemblPlants" id="AET7Gv21341100.4">
    <property type="protein sequence ID" value="AET7Gv21341100.4"/>
    <property type="gene ID" value="AET7Gv21341100"/>
</dbReference>